<evidence type="ECO:0000313" key="3">
    <source>
        <dbReference type="EMBL" id="RKH07287.1"/>
    </source>
</evidence>
<dbReference type="EMBL" id="RAWE01000005">
    <property type="protein sequence ID" value="RKH07287.1"/>
    <property type="molecule type" value="Genomic_DNA"/>
</dbReference>
<evidence type="ECO:0000259" key="2">
    <source>
        <dbReference type="SMART" id="SM00470"/>
    </source>
</evidence>
<feature type="domain" description="ParB-like N-terminal" evidence="2">
    <location>
        <begin position="77"/>
        <end position="163"/>
    </location>
</feature>
<dbReference type="SMART" id="SM00470">
    <property type="entry name" value="ParB"/>
    <property type="match status" value="1"/>
</dbReference>
<dbReference type="Gene3D" id="3.90.1530.10">
    <property type="entry name" value="Conserved hypothetical protein from pyrococcus furiosus pfu- 392566-001, ParB domain"/>
    <property type="match status" value="1"/>
</dbReference>
<keyword evidence="4" id="KW-1185">Reference proteome</keyword>
<accession>A0A3A8KIV2</accession>
<dbReference type="InterPro" id="IPR003115">
    <property type="entry name" value="ParB_N"/>
</dbReference>
<comment type="caution">
    <text evidence="3">The sequence shown here is derived from an EMBL/GenBank/DDBJ whole genome shotgun (WGS) entry which is preliminary data.</text>
</comment>
<dbReference type="Proteomes" id="UP000268313">
    <property type="component" value="Unassembled WGS sequence"/>
</dbReference>
<feature type="compositionally biased region" description="Low complexity" evidence="1">
    <location>
        <begin position="1"/>
        <end position="17"/>
    </location>
</feature>
<dbReference type="OrthoDB" id="9770440at2"/>
<protein>
    <submittedName>
        <fullName evidence="3">Chromosome partitioning protein ParB</fullName>
    </submittedName>
</protein>
<dbReference type="SUPFAM" id="SSF110849">
    <property type="entry name" value="ParB/Sulfiredoxin"/>
    <property type="match status" value="1"/>
</dbReference>
<evidence type="ECO:0000256" key="1">
    <source>
        <dbReference type="SAM" id="MobiDB-lite"/>
    </source>
</evidence>
<dbReference type="RefSeq" id="WP_120600925.1">
    <property type="nucleotide sequence ID" value="NZ_JABFJX010000504.1"/>
</dbReference>
<evidence type="ECO:0000313" key="4">
    <source>
        <dbReference type="Proteomes" id="UP000268313"/>
    </source>
</evidence>
<dbReference type="AlphaFoldDB" id="A0A3A8KIV2"/>
<feature type="region of interest" description="Disordered" evidence="1">
    <location>
        <begin position="1"/>
        <end position="36"/>
    </location>
</feature>
<feature type="compositionally biased region" description="Basic residues" evidence="1">
    <location>
        <begin position="18"/>
        <end position="27"/>
    </location>
</feature>
<dbReference type="InterPro" id="IPR036086">
    <property type="entry name" value="ParB/Sulfiredoxin_sf"/>
</dbReference>
<organism evidence="3 4">
    <name type="scientific">Corallococcus carmarthensis</name>
    <dbReference type="NCBI Taxonomy" id="2316728"/>
    <lineage>
        <taxon>Bacteria</taxon>
        <taxon>Pseudomonadati</taxon>
        <taxon>Myxococcota</taxon>
        <taxon>Myxococcia</taxon>
        <taxon>Myxococcales</taxon>
        <taxon>Cystobacterineae</taxon>
        <taxon>Myxococcaceae</taxon>
        <taxon>Corallococcus</taxon>
    </lineage>
</organism>
<reference evidence="4" key="1">
    <citation type="submission" date="2018-09" db="EMBL/GenBank/DDBJ databases">
        <authorList>
            <person name="Livingstone P.G."/>
            <person name="Whitworth D.E."/>
        </authorList>
    </citation>
    <scope>NUCLEOTIDE SEQUENCE [LARGE SCALE GENOMIC DNA]</scope>
    <source>
        <strain evidence="4">CA043D</strain>
    </source>
</reference>
<gene>
    <name evidence="3" type="ORF">D7X32_02785</name>
</gene>
<sequence length="336" mass="37016">MAAKSARKSAPAKSKSATPRKPRRKKAEPKSRGLTAGEVASEAVAFPDALLQAVREDGGEVLSVYRDPLGGHPVVFAVLPIDKVEPTPYQRDLSEPHVKRLATAMERLDRFLDPVIAVRVEGRYWTPNGNHRLNASRMLGAKSIVALLLPDEDVAYQILALNTEKAHNLKERSLEVIRMARGLLGANRPGKESAFAHLFEEPSFLTLGAAYEKRPRFSAGAYHPFVKVVDGFQDVPLPQALAVRDAQADQLLELDDAVVAIVAALKERGLQSPYLKNFVVARLNFLRFRKDGPPPTFDATVGRMLSSARRFNVDKVRREDIGRMGGGPMEPDEEQA</sequence>
<proteinExistence type="predicted"/>
<name>A0A3A8KIV2_9BACT</name>